<evidence type="ECO:0000313" key="2">
    <source>
        <dbReference type="Proteomes" id="UP000828390"/>
    </source>
</evidence>
<keyword evidence="2" id="KW-1185">Reference proteome</keyword>
<dbReference type="AlphaFoldDB" id="A0A9D4HQX5"/>
<evidence type="ECO:0000313" key="1">
    <source>
        <dbReference type="EMBL" id="KAH3728154.1"/>
    </source>
</evidence>
<accession>A0A9D4HQX5</accession>
<dbReference type="Proteomes" id="UP000828390">
    <property type="component" value="Unassembled WGS sequence"/>
</dbReference>
<name>A0A9D4HQX5_DREPO</name>
<organism evidence="1 2">
    <name type="scientific">Dreissena polymorpha</name>
    <name type="common">Zebra mussel</name>
    <name type="synonym">Mytilus polymorpha</name>
    <dbReference type="NCBI Taxonomy" id="45954"/>
    <lineage>
        <taxon>Eukaryota</taxon>
        <taxon>Metazoa</taxon>
        <taxon>Spiralia</taxon>
        <taxon>Lophotrochozoa</taxon>
        <taxon>Mollusca</taxon>
        <taxon>Bivalvia</taxon>
        <taxon>Autobranchia</taxon>
        <taxon>Heteroconchia</taxon>
        <taxon>Euheterodonta</taxon>
        <taxon>Imparidentia</taxon>
        <taxon>Neoheterodontei</taxon>
        <taxon>Myida</taxon>
        <taxon>Dreissenoidea</taxon>
        <taxon>Dreissenidae</taxon>
        <taxon>Dreissena</taxon>
    </lineage>
</organism>
<reference evidence="1" key="2">
    <citation type="submission" date="2020-11" db="EMBL/GenBank/DDBJ databases">
        <authorList>
            <person name="McCartney M.A."/>
            <person name="Auch B."/>
            <person name="Kono T."/>
            <person name="Mallez S."/>
            <person name="Becker A."/>
            <person name="Gohl D.M."/>
            <person name="Silverstein K.A.T."/>
            <person name="Koren S."/>
            <person name="Bechman K.B."/>
            <person name="Herman A."/>
            <person name="Abrahante J.E."/>
            <person name="Garbe J."/>
        </authorList>
    </citation>
    <scope>NUCLEOTIDE SEQUENCE</scope>
    <source>
        <strain evidence="1">Duluth1</strain>
        <tissue evidence="1">Whole animal</tissue>
    </source>
</reference>
<reference evidence="1" key="1">
    <citation type="journal article" date="2019" name="bioRxiv">
        <title>The Genome of the Zebra Mussel, Dreissena polymorpha: A Resource for Invasive Species Research.</title>
        <authorList>
            <person name="McCartney M.A."/>
            <person name="Auch B."/>
            <person name="Kono T."/>
            <person name="Mallez S."/>
            <person name="Zhang Y."/>
            <person name="Obille A."/>
            <person name="Becker A."/>
            <person name="Abrahante J.E."/>
            <person name="Garbe J."/>
            <person name="Badalamenti J.P."/>
            <person name="Herman A."/>
            <person name="Mangelson H."/>
            <person name="Liachko I."/>
            <person name="Sullivan S."/>
            <person name="Sone E.D."/>
            <person name="Koren S."/>
            <person name="Silverstein K.A.T."/>
            <person name="Beckman K.B."/>
            <person name="Gohl D.M."/>
        </authorList>
    </citation>
    <scope>NUCLEOTIDE SEQUENCE</scope>
    <source>
        <strain evidence="1">Duluth1</strain>
        <tissue evidence="1">Whole animal</tissue>
    </source>
</reference>
<comment type="caution">
    <text evidence="1">The sequence shown here is derived from an EMBL/GenBank/DDBJ whole genome shotgun (WGS) entry which is preliminary data.</text>
</comment>
<dbReference type="EMBL" id="JAIWYP010000012">
    <property type="protein sequence ID" value="KAH3728154.1"/>
    <property type="molecule type" value="Genomic_DNA"/>
</dbReference>
<proteinExistence type="predicted"/>
<sequence>MQISSAFESHSDNSFYGNDYEGIVAKMRFDDDQQENRVCLKEMNTICWYKLKTNKPLASYLQT</sequence>
<protein>
    <submittedName>
        <fullName evidence="1">Uncharacterized protein</fullName>
    </submittedName>
</protein>
<gene>
    <name evidence="1" type="ORF">DPMN_054101</name>
</gene>